<organism evidence="2">
    <name type="scientific">Chromera velia CCMP2878</name>
    <dbReference type="NCBI Taxonomy" id="1169474"/>
    <lineage>
        <taxon>Eukaryota</taxon>
        <taxon>Sar</taxon>
        <taxon>Alveolata</taxon>
        <taxon>Colpodellida</taxon>
        <taxon>Chromeraceae</taxon>
        <taxon>Chromera</taxon>
    </lineage>
</organism>
<dbReference type="GO" id="GO:0016791">
    <property type="term" value="F:phosphatase activity"/>
    <property type="evidence" value="ECO:0007669"/>
    <property type="project" value="TreeGrafter"/>
</dbReference>
<dbReference type="InterPro" id="IPR036412">
    <property type="entry name" value="HAD-like_sf"/>
</dbReference>
<dbReference type="SUPFAM" id="SSF56784">
    <property type="entry name" value="HAD-like"/>
    <property type="match status" value="1"/>
</dbReference>
<dbReference type="InterPro" id="IPR023214">
    <property type="entry name" value="HAD_sf"/>
</dbReference>
<dbReference type="EMBL" id="CDMZ01001887">
    <property type="protein sequence ID" value="CEM38881.1"/>
    <property type="molecule type" value="Genomic_DNA"/>
</dbReference>
<gene>
    <name evidence="2" type="ORF">Cvel_5716</name>
</gene>
<evidence type="ECO:0000256" key="1">
    <source>
        <dbReference type="SAM" id="SignalP"/>
    </source>
</evidence>
<dbReference type="SFLD" id="SFLDG01144">
    <property type="entry name" value="C2.B.4:_PGP_Like"/>
    <property type="match status" value="1"/>
</dbReference>
<dbReference type="InterPro" id="IPR000150">
    <property type="entry name" value="Cof"/>
</dbReference>
<feature type="chain" id="PRO_5005190994" evidence="1">
    <location>
        <begin position="26"/>
        <end position="357"/>
    </location>
</feature>
<dbReference type="PANTHER" id="PTHR10000">
    <property type="entry name" value="PHOSPHOSERINE PHOSPHATASE"/>
    <property type="match status" value="1"/>
</dbReference>
<evidence type="ECO:0000313" key="2">
    <source>
        <dbReference type="EMBL" id="CEM38881.1"/>
    </source>
</evidence>
<proteinExistence type="predicted"/>
<reference evidence="2" key="1">
    <citation type="submission" date="2014-11" db="EMBL/GenBank/DDBJ databases">
        <authorList>
            <person name="Otto D Thomas"/>
            <person name="Naeem Raeece"/>
        </authorList>
    </citation>
    <scope>NUCLEOTIDE SEQUENCE</scope>
</reference>
<dbReference type="GO" id="GO:0005829">
    <property type="term" value="C:cytosol"/>
    <property type="evidence" value="ECO:0007669"/>
    <property type="project" value="TreeGrafter"/>
</dbReference>
<dbReference type="Pfam" id="PF08282">
    <property type="entry name" value="Hydrolase_3"/>
    <property type="match status" value="1"/>
</dbReference>
<dbReference type="Gene3D" id="3.40.50.1000">
    <property type="entry name" value="HAD superfamily/HAD-like"/>
    <property type="match status" value="1"/>
</dbReference>
<name>A0A0G4H592_9ALVE</name>
<dbReference type="VEuPathDB" id="CryptoDB:Cvel_5716"/>
<dbReference type="SFLD" id="SFLDG01140">
    <property type="entry name" value="C2.B:_Phosphomannomutase_and_P"/>
    <property type="match status" value="1"/>
</dbReference>
<dbReference type="NCBIfam" id="TIGR00099">
    <property type="entry name" value="Cof-subfamily"/>
    <property type="match status" value="1"/>
</dbReference>
<protein>
    <submittedName>
        <fullName evidence="2">Uncharacterized protein</fullName>
    </submittedName>
</protein>
<dbReference type="Gene3D" id="3.30.1240.10">
    <property type="match status" value="1"/>
</dbReference>
<keyword evidence="1" id="KW-0732">Signal</keyword>
<dbReference type="AlphaFoldDB" id="A0A0G4H592"/>
<sequence length="357" mass="38168">MGGRAIPLFRLTFLCLCSSFGILNSKRWRPRHLNFSAAVFPRGPKREGSIRAIALDMDGTLMSSHQTVSAKNVAAVEWARRNGKFIFIASGRTRTGAMNALGAYGELLKAQGGFPGVYCNGLLVYGQRSQVLFERALDTSAVAAVAEFCRARGLPFVGYSREEILCDELTAHLARMHNEYKEALPLAVGDVVEAAKEGRVINKMLIFDDPETIAAVRPALESLAPSLGGRVVQAVPDMIEVLPEGASKAEGIAALLKNVNIDPEDLMAVGDGENDIEMIQLAGVGVAVANAQPKLKAFAKFEVASNDEDGVAEAICRFAQVAESQLATVERDLATRLVPFCALSAAEGDVVSSEEDA</sequence>
<dbReference type="PhylomeDB" id="A0A0G4H592"/>
<dbReference type="CDD" id="cd07516">
    <property type="entry name" value="HAD_Pase"/>
    <property type="match status" value="1"/>
</dbReference>
<dbReference type="InterPro" id="IPR006379">
    <property type="entry name" value="HAD-SF_hydro_IIB"/>
</dbReference>
<accession>A0A0G4H592</accession>
<dbReference type="PANTHER" id="PTHR10000:SF8">
    <property type="entry name" value="HAD SUPERFAMILY HYDROLASE-LIKE, TYPE 3"/>
    <property type="match status" value="1"/>
</dbReference>
<dbReference type="GO" id="GO:0000287">
    <property type="term" value="F:magnesium ion binding"/>
    <property type="evidence" value="ECO:0007669"/>
    <property type="project" value="TreeGrafter"/>
</dbReference>
<feature type="signal peptide" evidence="1">
    <location>
        <begin position="1"/>
        <end position="25"/>
    </location>
</feature>
<dbReference type="SFLD" id="SFLDS00003">
    <property type="entry name" value="Haloacid_Dehalogenase"/>
    <property type="match status" value="1"/>
</dbReference>
<dbReference type="NCBIfam" id="TIGR01484">
    <property type="entry name" value="HAD-SF-IIB"/>
    <property type="match status" value="1"/>
</dbReference>